<feature type="region of interest" description="Disordered" evidence="1">
    <location>
        <begin position="220"/>
        <end position="243"/>
    </location>
</feature>
<keyword evidence="2" id="KW-1133">Transmembrane helix</keyword>
<accession>A0ABS9M1F2</accession>
<evidence type="ECO:0000256" key="2">
    <source>
        <dbReference type="SAM" id="Phobius"/>
    </source>
</evidence>
<protein>
    <recommendedName>
        <fullName evidence="5">Transposase IS4-like domain-containing protein</fullName>
    </recommendedName>
</protein>
<keyword evidence="4" id="KW-1185">Reference proteome</keyword>
<evidence type="ECO:0000313" key="3">
    <source>
        <dbReference type="EMBL" id="MCG2673100.1"/>
    </source>
</evidence>
<organism evidence="3 4">
    <name type="scientific">Bradyrhizobium zhengyangense</name>
    <dbReference type="NCBI Taxonomy" id="2911009"/>
    <lineage>
        <taxon>Bacteria</taxon>
        <taxon>Pseudomonadati</taxon>
        <taxon>Pseudomonadota</taxon>
        <taxon>Alphaproteobacteria</taxon>
        <taxon>Hyphomicrobiales</taxon>
        <taxon>Nitrobacteraceae</taxon>
        <taxon>Bradyrhizobium</taxon>
    </lineage>
</organism>
<dbReference type="EMBL" id="JAKLUA010000033">
    <property type="protein sequence ID" value="MCG2673100.1"/>
    <property type="molecule type" value="Genomic_DNA"/>
</dbReference>
<feature type="transmembrane region" description="Helical" evidence="2">
    <location>
        <begin position="76"/>
        <end position="93"/>
    </location>
</feature>
<keyword evidence="2" id="KW-0472">Membrane</keyword>
<evidence type="ECO:0000256" key="1">
    <source>
        <dbReference type="SAM" id="MobiDB-lite"/>
    </source>
</evidence>
<evidence type="ECO:0008006" key="5">
    <source>
        <dbReference type="Google" id="ProtNLM"/>
    </source>
</evidence>
<comment type="caution">
    <text evidence="3">The sequence shown here is derived from an EMBL/GenBank/DDBJ whole genome shotgun (WGS) entry which is preliminary data.</text>
</comment>
<name>A0ABS9M1F2_9BRAD</name>
<feature type="compositionally biased region" description="Basic and acidic residues" evidence="1">
    <location>
        <begin position="233"/>
        <end position="243"/>
    </location>
</feature>
<reference evidence="3" key="1">
    <citation type="submission" date="2022-01" db="EMBL/GenBank/DDBJ databases">
        <title>Genome sequnece data of strain Bradyrhizobium sp. nov.</title>
        <authorList>
            <person name="Zhang J."/>
        </authorList>
    </citation>
    <scope>NUCLEOTIDE SEQUENCE</scope>
    <source>
        <strain evidence="3">WYCCWR 12774</strain>
    </source>
</reference>
<keyword evidence="2" id="KW-0812">Transmembrane</keyword>
<evidence type="ECO:0000313" key="4">
    <source>
        <dbReference type="Proteomes" id="UP001139012"/>
    </source>
</evidence>
<gene>
    <name evidence="3" type="ORF">L6637_39995</name>
</gene>
<dbReference type="Proteomes" id="UP001139012">
    <property type="component" value="Unassembled WGS sequence"/>
</dbReference>
<proteinExistence type="predicted"/>
<sequence length="243" mass="26809">MRIGNARKCQQVLQLYCDHADNHSNMGYSYDYHDYLNNVSLLLGPVTLTFASQDSAGSAFGPVIGDVNVSAVPDPSIWPMMITGFLGVGFLAYRRQLRPRPASPDRESSLLLERPPQGGFLFRSSRYAARGAAPELHSAEGLHLRSNGVGLGLRGAVEVGERVRRLPPTPQEEARIASEMMMNDGLIEKGHIVVTDRGFFAFRRLEEDGYSNNFAPTVNPLTAGRLRSPAPEQFDRRRAPSQP</sequence>